<dbReference type="Pfam" id="PF01636">
    <property type="entry name" value="APH"/>
    <property type="match status" value="1"/>
</dbReference>
<dbReference type="InterPro" id="IPR011009">
    <property type="entry name" value="Kinase-like_dom_sf"/>
</dbReference>
<dbReference type="EMBL" id="ML122326">
    <property type="protein sequence ID" value="RPD53259.1"/>
    <property type="molecule type" value="Genomic_DNA"/>
</dbReference>
<dbReference type="Gene3D" id="3.90.1200.10">
    <property type="match status" value="1"/>
</dbReference>
<name>A0A5C2RQT9_9APHY</name>
<feature type="domain" description="Aminoglycoside phosphotransferase" evidence="2">
    <location>
        <begin position="69"/>
        <end position="265"/>
    </location>
</feature>
<dbReference type="SUPFAM" id="SSF56112">
    <property type="entry name" value="Protein kinase-like (PK-like)"/>
    <property type="match status" value="1"/>
</dbReference>
<accession>A0A5C2RQT9</accession>
<dbReference type="PANTHER" id="PTHR21310:SF55">
    <property type="entry name" value="AMINOGLYCOSIDE PHOSPHOTRANSFERASE DOMAIN-CONTAINING PROTEIN"/>
    <property type="match status" value="1"/>
</dbReference>
<dbReference type="InterPro" id="IPR002575">
    <property type="entry name" value="Aminoglycoside_PTrfase"/>
</dbReference>
<dbReference type="AlphaFoldDB" id="A0A5C2RQT9"/>
<evidence type="ECO:0000256" key="1">
    <source>
        <dbReference type="SAM" id="MobiDB-lite"/>
    </source>
</evidence>
<dbReference type="Proteomes" id="UP000313359">
    <property type="component" value="Unassembled WGS sequence"/>
</dbReference>
<evidence type="ECO:0000313" key="4">
    <source>
        <dbReference type="Proteomes" id="UP000313359"/>
    </source>
</evidence>
<dbReference type="OrthoDB" id="2906425at2759"/>
<feature type="region of interest" description="Disordered" evidence="1">
    <location>
        <begin position="1"/>
        <end position="21"/>
    </location>
</feature>
<keyword evidence="4" id="KW-1185">Reference proteome</keyword>
<reference evidence="3" key="1">
    <citation type="journal article" date="2018" name="Genome Biol. Evol.">
        <title>Genomics and development of Lentinus tigrinus, a white-rot wood-decaying mushroom with dimorphic fruiting bodies.</title>
        <authorList>
            <person name="Wu B."/>
            <person name="Xu Z."/>
            <person name="Knudson A."/>
            <person name="Carlson A."/>
            <person name="Chen N."/>
            <person name="Kovaka S."/>
            <person name="LaButti K."/>
            <person name="Lipzen A."/>
            <person name="Pennachio C."/>
            <person name="Riley R."/>
            <person name="Schakwitz W."/>
            <person name="Umezawa K."/>
            <person name="Ohm R.A."/>
            <person name="Grigoriev I.V."/>
            <person name="Nagy L.G."/>
            <person name="Gibbons J."/>
            <person name="Hibbett D."/>
        </authorList>
    </citation>
    <scope>NUCLEOTIDE SEQUENCE [LARGE SCALE GENOMIC DNA]</scope>
    <source>
        <strain evidence="3">ALCF2SS1-6</strain>
    </source>
</reference>
<evidence type="ECO:0000259" key="2">
    <source>
        <dbReference type="Pfam" id="PF01636"/>
    </source>
</evidence>
<dbReference type="InterPro" id="IPR051678">
    <property type="entry name" value="AGP_Transferase"/>
</dbReference>
<proteinExistence type="predicted"/>
<organism evidence="3 4">
    <name type="scientific">Lentinus tigrinus ALCF2SS1-6</name>
    <dbReference type="NCBI Taxonomy" id="1328759"/>
    <lineage>
        <taxon>Eukaryota</taxon>
        <taxon>Fungi</taxon>
        <taxon>Dikarya</taxon>
        <taxon>Basidiomycota</taxon>
        <taxon>Agaricomycotina</taxon>
        <taxon>Agaricomycetes</taxon>
        <taxon>Polyporales</taxon>
        <taxon>Polyporaceae</taxon>
        <taxon>Lentinus</taxon>
    </lineage>
</organism>
<protein>
    <recommendedName>
        <fullName evidence="2">Aminoglycoside phosphotransferase domain-containing protein</fullName>
    </recommendedName>
</protein>
<dbReference type="PANTHER" id="PTHR21310">
    <property type="entry name" value="AMINOGLYCOSIDE PHOSPHOTRANSFERASE-RELATED-RELATED"/>
    <property type="match status" value="1"/>
</dbReference>
<gene>
    <name evidence="3" type="ORF">L227DRAFT_536251</name>
</gene>
<dbReference type="STRING" id="1328759.A0A5C2RQT9"/>
<sequence length="306" mass="34038">MKPKFPPSVAEQPTLPCPPLGRKSSPLSRKLRFYVHEWLLIPLSEWYTYLRGIPQQPAIYYLPFGYILKSAPRLREEEGLAMNLARAMGVPAPRFISFGEPPPSYIAKHPLATPSLLMTQVPGIELSLLNDDEVDFEVVRSDLLSILASMRRFASPWGDAVCGMDGGHLYGPLVPGSPLPPCANESAFYDTLRIIGNLPNVPQGAEACLETAERFFALPRHAIVFTHGDLLRHNIMVGEDGHISGIIDWESAAWLPEYWEISVTTVFKGYRWGQFMDKKVASDAYAAEVEGHRAMFSLLGDSLSIL</sequence>
<evidence type="ECO:0000313" key="3">
    <source>
        <dbReference type="EMBL" id="RPD53259.1"/>
    </source>
</evidence>